<dbReference type="RefSeq" id="WP_219427141.1">
    <property type="nucleotide sequence ID" value="NZ_JAHXRD010000001.1"/>
</dbReference>
<dbReference type="Proteomes" id="UP001196873">
    <property type="component" value="Unassembled WGS sequence"/>
</dbReference>
<comment type="caution">
    <text evidence="3">The sequence shown here is derived from an EMBL/GenBank/DDBJ whole genome shotgun (WGS) entry which is preliminary data.</text>
</comment>
<dbReference type="EMBL" id="JAHXRF010000001">
    <property type="protein sequence ID" value="MBW4864555.1"/>
    <property type="molecule type" value="Genomic_DNA"/>
</dbReference>
<evidence type="ECO:0000256" key="2">
    <source>
        <dbReference type="SAM" id="SignalP"/>
    </source>
</evidence>
<accession>A0AAW4NMS0</accession>
<protein>
    <submittedName>
        <fullName evidence="3">Right-handed parallel beta-helix repeat-containing protein</fullName>
    </submittedName>
</protein>
<dbReference type="PROSITE" id="PS51257">
    <property type="entry name" value="PROKAR_LIPOPROTEIN"/>
    <property type="match status" value="1"/>
</dbReference>
<feature type="chain" id="PRO_5043475963" evidence="2">
    <location>
        <begin position="23"/>
        <end position="475"/>
    </location>
</feature>
<feature type="region of interest" description="Disordered" evidence="1">
    <location>
        <begin position="456"/>
        <end position="475"/>
    </location>
</feature>
<dbReference type="AlphaFoldDB" id="A0AAW4NMS0"/>
<evidence type="ECO:0000313" key="4">
    <source>
        <dbReference type="Proteomes" id="UP001196873"/>
    </source>
</evidence>
<feature type="signal peptide" evidence="2">
    <location>
        <begin position="1"/>
        <end position="22"/>
    </location>
</feature>
<organism evidence="3 4">
    <name type="scientific">Segatella salivae</name>
    <dbReference type="NCBI Taxonomy" id="228604"/>
    <lineage>
        <taxon>Bacteria</taxon>
        <taxon>Pseudomonadati</taxon>
        <taxon>Bacteroidota</taxon>
        <taxon>Bacteroidia</taxon>
        <taxon>Bacteroidales</taxon>
        <taxon>Prevotellaceae</taxon>
        <taxon>Segatella</taxon>
    </lineage>
</organism>
<gene>
    <name evidence="3" type="ORF">KZY68_00685</name>
</gene>
<evidence type="ECO:0000256" key="1">
    <source>
        <dbReference type="SAM" id="MobiDB-lite"/>
    </source>
</evidence>
<evidence type="ECO:0000313" key="3">
    <source>
        <dbReference type="EMBL" id="MBW4864555.1"/>
    </source>
</evidence>
<sequence length="475" mass="53400">MKRFFICFLLIGAFLILSSCNNEESFSLSKDNRLVFSTDTLSLDTLFSNTSSSTYEFWLYNRNTKGVRLASVKLANGNQKGFRVNVNGIPLSNNNGFRVNDIPVYHGDSLCVFVEATAPSLDVIKPQEFDDEVVFTLESGVEQRVKLRAWSWQATHIDRLEVANDTIIDSPQRPILCSRGIKIHEGATLRIKGGTTIYFNHDAGIDVLGRLSVEGESEKRVLLRGSRLDKMFSNLPYDRVSGQWQGLHFYGSSYQNTLSYVDIRGCFNGIVCDSSDINRVKMKLEQATIHNCQGYGVRLVNCKAELINTQLSNTLHNCLSVEGADVLLNACTLAQYYPFDSSRGEALYISSQYQPTHLSVLNSIITGFADEQIKLPSKGSSNLSYQFLNSLLRTTKPKEKDQIHYKDVIFESTKDTINMGANLFMKVDNEALDYDFHLKNKAFVIGKADKNSCPQIDHDGIRRKSVPDMGAFEHH</sequence>
<proteinExistence type="predicted"/>
<keyword evidence="2" id="KW-0732">Signal</keyword>
<reference evidence="3" key="1">
    <citation type="submission" date="2021-07" db="EMBL/GenBank/DDBJ databases">
        <title>Genomic diversity and antimicrobial resistance of Prevotella spp. isolated from chronic lung disease airways.</title>
        <authorList>
            <person name="Webb K.A."/>
            <person name="Olagoke O.S."/>
            <person name="Baird T."/>
            <person name="Neill J."/>
            <person name="Pham A."/>
            <person name="Wells T.J."/>
            <person name="Ramsay K.A."/>
            <person name="Bell S.C."/>
            <person name="Sarovich D.S."/>
            <person name="Price E.P."/>
        </authorList>
    </citation>
    <scope>NUCLEOTIDE SEQUENCE</scope>
    <source>
        <strain evidence="3">SCHI0047.S.3</strain>
    </source>
</reference>
<name>A0AAW4NMS0_9BACT</name>